<name>A0A7J6L5W8_PERCH</name>
<organism evidence="2 3">
    <name type="scientific">Perkinsus chesapeaki</name>
    <name type="common">Clam parasite</name>
    <name type="synonym">Perkinsus andrewsi</name>
    <dbReference type="NCBI Taxonomy" id="330153"/>
    <lineage>
        <taxon>Eukaryota</taxon>
        <taxon>Sar</taxon>
        <taxon>Alveolata</taxon>
        <taxon>Perkinsozoa</taxon>
        <taxon>Perkinsea</taxon>
        <taxon>Perkinsida</taxon>
        <taxon>Perkinsidae</taxon>
        <taxon>Perkinsus</taxon>
    </lineage>
</organism>
<dbReference type="EMBL" id="JAAPAO010000721">
    <property type="protein sequence ID" value="KAF4654573.1"/>
    <property type="molecule type" value="Genomic_DNA"/>
</dbReference>
<dbReference type="AlphaFoldDB" id="A0A7J6L5W8"/>
<evidence type="ECO:0008006" key="4">
    <source>
        <dbReference type="Google" id="ProtNLM"/>
    </source>
</evidence>
<evidence type="ECO:0000313" key="3">
    <source>
        <dbReference type="Proteomes" id="UP000591131"/>
    </source>
</evidence>
<proteinExistence type="predicted"/>
<gene>
    <name evidence="2" type="ORF">FOL47_009908</name>
</gene>
<feature type="compositionally biased region" description="Polar residues" evidence="1">
    <location>
        <begin position="348"/>
        <end position="357"/>
    </location>
</feature>
<feature type="region of interest" description="Disordered" evidence="1">
    <location>
        <begin position="315"/>
        <end position="358"/>
    </location>
</feature>
<accession>A0A7J6L5W8</accession>
<evidence type="ECO:0000313" key="2">
    <source>
        <dbReference type="EMBL" id="KAF4654573.1"/>
    </source>
</evidence>
<reference evidence="2 3" key="1">
    <citation type="submission" date="2020-04" db="EMBL/GenBank/DDBJ databases">
        <title>Perkinsus chesapeaki whole genome sequence.</title>
        <authorList>
            <person name="Bogema D.R."/>
        </authorList>
    </citation>
    <scope>NUCLEOTIDE SEQUENCE [LARGE SCALE GENOMIC DNA]</scope>
    <source>
        <strain evidence="2">ATCC PRA-425</strain>
    </source>
</reference>
<sequence>MSGTYGLEVCAVGDSGIEFIRSSRTDVGTPADTANVSGLSAGDIDCDCFTEFSKDRCREVVDLRCFDTVTNRPYYYNQRTGDSVWAEDGSADSEVVDGSLSFSSREKFKCRNAHCISSCSSSSEDEGLPWDQSLNRPSHHIEIRSQKRRRRRRPFSMSRYTRRAMSMIRAGLKKWLRHMKTAISEIPKGRPHNSPCDEAFFEDALQTAIYIWQCLVSVMKASMAMLLEVIRGADRDLIDLENGIQRAQKHPVEAFDGRRGRRLVTRKAVPSSTPYPAPPSSPSVTWRQFGTGVVPSEAYTLFDETRMLVRQVVGSDSPAVPSVNSRNDTDSQEVQSDESDIDAPLEQSDWSESQQEGVHSIITGSDIYEGSEASSDWGDQNAAVEPAVLSDVLTGYTTVDDRRLERWSQSDAQRYSVTYSSASLVVSGYIGATREDDNECVTPNEPMEATLRLG</sequence>
<dbReference type="Proteomes" id="UP000591131">
    <property type="component" value="Unassembled WGS sequence"/>
</dbReference>
<evidence type="ECO:0000256" key="1">
    <source>
        <dbReference type="SAM" id="MobiDB-lite"/>
    </source>
</evidence>
<keyword evidence="3" id="KW-1185">Reference proteome</keyword>
<protein>
    <recommendedName>
        <fullName evidence="4">WW domain-containing protein</fullName>
    </recommendedName>
</protein>
<comment type="caution">
    <text evidence="2">The sequence shown here is derived from an EMBL/GenBank/DDBJ whole genome shotgun (WGS) entry which is preliminary data.</text>
</comment>